<feature type="region of interest" description="Disordered" evidence="1">
    <location>
        <begin position="38"/>
        <end position="68"/>
    </location>
</feature>
<feature type="compositionally biased region" description="Basic and acidic residues" evidence="1">
    <location>
        <begin position="45"/>
        <end position="57"/>
    </location>
</feature>
<evidence type="ECO:0000313" key="3">
    <source>
        <dbReference type="EMBL" id="MST53211.1"/>
    </source>
</evidence>
<dbReference type="Proteomes" id="UP000471052">
    <property type="component" value="Unassembled WGS sequence"/>
</dbReference>
<keyword evidence="6" id="KW-1185">Reference proteome</keyword>
<proteinExistence type="predicted"/>
<keyword evidence="2" id="KW-0472">Membrane</keyword>
<evidence type="ECO:0000256" key="1">
    <source>
        <dbReference type="SAM" id="MobiDB-lite"/>
    </source>
</evidence>
<keyword evidence="2" id="KW-1133">Transmembrane helix</keyword>
<reference evidence="4 6" key="2">
    <citation type="submission" date="2022-12" db="EMBL/GenBank/DDBJ databases">
        <title>Streptococcus alactolyticus LGM, complete genome.</title>
        <authorList>
            <person name="Liu Z."/>
            <person name="Mu C."/>
            <person name="Zhu W."/>
        </authorList>
    </citation>
    <scope>NUCLEOTIDE SEQUENCE [LARGE SCALE GENOMIC DNA]</scope>
    <source>
        <strain evidence="4 6">LGM</strain>
    </source>
</reference>
<dbReference type="Proteomes" id="UP001212085">
    <property type="component" value="Chromosome"/>
</dbReference>
<dbReference type="EMBL" id="VUNP01000006">
    <property type="protein sequence ID" value="MST53211.1"/>
    <property type="molecule type" value="Genomic_DNA"/>
</dbReference>
<feature type="transmembrane region" description="Helical" evidence="2">
    <location>
        <begin position="6"/>
        <end position="29"/>
    </location>
</feature>
<evidence type="ECO:0000313" key="6">
    <source>
        <dbReference type="Proteomes" id="UP001212085"/>
    </source>
</evidence>
<evidence type="ECO:0000313" key="5">
    <source>
        <dbReference type="Proteomes" id="UP000471052"/>
    </source>
</evidence>
<dbReference type="EMBL" id="CP114883">
    <property type="protein sequence ID" value="WBB06857.1"/>
    <property type="molecule type" value="Genomic_DNA"/>
</dbReference>
<keyword evidence="2" id="KW-0812">Transmembrane</keyword>
<evidence type="ECO:0000313" key="4">
    <source>
        <dbReference type="EMBL" id="WBB06857.1"/>
    </source>
</evidence>
<protein>
    <submittedName>
        <fullName evidence="3">Uncharacterized protein</fullName>
    </submittedName>
</protein>
<sequence>MKETLLFIIIVLAIFSIIKVLLLIAYSYVLKPKVDKDGNIIAPKNKKDDKDDEKTLNNDDDDDFWNDW</sequence>
<organism evidence="3 5">
    <name type="scientific">Streptococcus alactolyticus</name>
    <dbReference type="NCBI Taxonomy" id="29389"/>
    <lineage>
        <taxon>Bacteria</taxon>
        <taxon>Bacillati</taxon>
        <taxon>Bacillota</taxon>
        <taxon>Bacilli</taxon>
        <taxon>Lactobacillales</taxon>
        <taxon>Streptococcaceae</taxon>
        <taxon>Streptococcus</taxon>
    </lineage>
</organism>
<dbReference type="GeneID" id="99636862"/>
<evidence type="ECO:0000256" key="2">
    <source>
        <dbReference type="SAM" id="Phobius"/>
    </source>
</evidence>
<name>A0A6N7X0S8_STRAY</name>
<feature type="compositionally biased region" description="Acidic residues" evidence="1">
    <location>
        <begin position="58"/>
        <end position="68"/>
    </location>
</feature>
<dbReference type="RefSeq" id="WP_154454420.1">
    <property type="nucleotide sequence ID" value="NZ_BRXN01000031.1"/>
</dbReference>
<accession>A0A6N7X0S8</accession>
<dbReference type="AlphaFoldDB" id="A0A6N7X0S8"/>
<reference evidence="3 5" key="1">
    <citation type="submission" date="2019-08" db="EMBL/GenBank/DDBJ databases">
        <title>In-depth cultivation of the pig gut microbiome towards novel bacterial diversity and tailored functional studies.</title>
        <authorList>
            <person name="Wylensek D."/>
            <person name="Hitch T.C.A."/>
            <person name="Clavel T."/>
        </authorList>
    </citation>
    <scope>NUCLEOTIDE SEQUENCE [LARGE SCALE GENOMIC DNA]</scope>
    <source>
        <strain evidence="3 5">BL-178-WT-3A</strain>
    </source>
</reference>
<gene>
    <name evidence="3" type="ORF">FYJ82_01950</name>
    <name evidence="4" type="ORF">O6R09_02730</name>
</gene>